<dbReference type="Proteomes" id="UP000093346">
    <property type="component" value="Chromosome"/>
</dbReference>
<dbReference type="AlphaFoldDB" id="A0AB33BFB7"/>
<gene>
    <name evidence="1" type="ORF">AYR59_04850</name>
</gene>
<reference evidence="1 2" key="1">
    <citation type="submission" date="2016-03" db="EMBL/GenBank/DDBJ databases">
        <title>Pediococcus and Lactobacillus from brewery environment - whole genome sequencing and assembly.</title>
        <authorList>
            <person name="Behr J."/>
            <person name="Geissler A.J."/>
            <person name="Vogel R.F."/>
        </authorList>
    </citation>
    <scope>NUCLEOTIDE SEQUENCE [LARGE SCALE GENOMIC DNA]</scope>
    <source>
        <strain evidence="1 2">TMW 1.481</strain>
    </source>
</reference>
<accession>A0AB33BFB7</accession>
<dbReference type="KEGG" id="lle:AYR59_04850"/>
<proteinExistence type="predicted"/>
<protein>
    <submittedName>
        <fullName evidence="1">Uncharacterized protein</fullName>
    </submittedName>
</protein>
<dbReference type="EMBL" id="CP014907">
    <property type="protein sequence ID" value="ANZ59382.1"/>
    <property type="molecule type" value="Genomic_DNA"/>
</dbReference>
<sequence>MVQKIGNHIFTPDECFKMNQGKTISYLSNSIKCPYTIYHYQVHQINNRIQLLHKPVKVFNVKDSSNRRVEFNEILISEGINSEQTKLF</sequence>
<evidence type="ECO:0000313" key="2">
    <source>
        <dbReference type="Proteomes" id="UP000093346"/>
    </source>
</evidence>
<evidence type="ECO:0000313" key="1">
    <source>
        <dbReference type="EMBL" id="ANZ59382.1"/>
    </source>
</evidence>
<name>A0AB33BFB7_9LACO</name>
<organism evidence="1 2">
    <name type="scientific">Fructilactobacillus lindneri</name>
    <dbReference type="NCBI Taxonomy" id="53444"/>
    <lineage>
        <taxon>Bacteria</taxon>
        <taxon>Bacillati</taxon>
        <taxon>Bacillota</taxon>
        <taxon>Bacilli</taxon>
        <taxon>Lactobacillales</taxon>
        <taxon>Lactobacillaceae</taxon>
        <taxon>Fructilactobacillus</taxon>
    </lineage>
</organism>